<reference evidence="2 3" key="1">
    <citation type="submission" date="2017-09" db="EMBL/GenBank/DDBJ databases">
        <authorList>
            <person name="Ehlers B."/>
            <person name="Leendertz F.H."/>
        </authorList>
    </citation>
    <scope>NUCLEOTIDE SEQUENCE [LARGE SCALE GENOMIC DNA]</scope>
    <source>
        <strain evidence="2 3">CGMCC 1.12662</strain>
    </source>
</reference>
<evidence type="ECO:0000313" key="4">
    <source>
        <dbReference type="Proteomes" id="UP000231702"/>
    </source>
</evidence>
<keyword evidence="4" id="KW-1185">Reference proteome</keyword>
<evidence type="ECO:0000313" key="2">
    <source>
        <dbReference type="EMBL" id="SNY47951.1"/>
    </source>
</evidence>
<name>A0A285ILV3_9RHOB</name>
<evidence type="ECO:0000313" key="1">
    <source>
        <dbReference type="EMBL" id="PJE28863.1"/>
    </source>
</evidence>
<dbReference type="EMBL" id="PGTD01000016">
    <property type="protein sequence ID" value="PJE28863.1"/>
    <property type="molecule type" value="Genomic_DNA"/>
</dbReference>
<dbReference type="EMBL" id="OBEA01000002">
    <property type="protein sequence ID" value="SNY47951.1"/>
    <property type="molecule type" value="Genomic_DNA"/>
</dbReference>
<dbReference type="Proteomes" id="UP000231702">
    <property type="component" value="Unassembled WGS sequence"/>
</dbReference>
<evidence type="ECO:0000313" key="3">
    <source>
        <dbReference type="Proteomes" id="UP000231655"/>
    </source>
</evidence>
<gene>
    <name evidence="1" type="ORF">CVM39_10405</name>
    <name evidence="2" type="ORF">SAMN06297129_1286</name>
</gene>
<protein>
    <submittedName>
        <fullName evidence="2">Uncharacterized protein</fullName>
    </submittedName>
</protein>
<dbReference type="AlphaFoldDB" id="A0A285ILV3"/>
<accession>A0A285ILV3</accession>
<reference evidence="1 4" key="2">
    <citation type="journal article" date="2018" name="Int. J. Syst. Evol. Microbiol.">
        <title>Pseudooceanicola lipolyticus sp. nov., a marine alphaproteobacterium, reclassification of Oceanicola flagellatus as Pseudooceanicola flagellatus comb. nov. and emended description of the genus Pseudooceanicola.</title>
        <authorList>
            <person name="Huang M.-M."/>
            <person name="Guo L.-L."/>
            <person name="Wu Y.-H."/>
            <person name="Lai Q.-L."/>
            <person name="Shao Z.-Z."/>
            <person name="Wang C.-S."/>
            <person name="Wu M."/>
            <person name="Xu X.-W."/>
        </authorList>
    </citation>
    <scope>NUCLEOTIDE SEQUENCE [LARGE SCALE GENOMIC DNA]</scope>
    <source>
        <strain evidence="1 4">Ar-45</strain>
    </source>
</reference>
<dbReference type="Proteomes" id="UP000231655">
    <property type="component" value="Unassembled WGS sequence"/>
</dbReference>
<organism evidence="2 3">
    <name type="scientific">Pseudooceanicola antarcticus</name>
    <dbReference type="NCBI Taxonomy" id="1247613"/>
    <lineage>
        <taxon>Bacteria</taxon>
        <taxon>Pseudomonadati</taxon>
        <taxon>Pseudomonadota</taxon>
        <taxon>Alphaproteobacteria</taxon>
        <taxon>Rhodobacterales</taxon>
        <taxon>Paracoccaceae</taxon>
        <taxon>Pseudooceanicola</taxon>
    </lineage>
</organism>
<sequence length="378" mass="42976">MTETLEAWQGDLYELSLGELLALQGMSLADKQARREELARVVPTRDYGDGTDTYEDFIEPQHATGPEQAAAAKELFWIRSDLGEIERLYPNAESDLFVIAVIRARVYLREVGIDYRGDQKTVVFWSEQRGRHVQVDLDLYQRLILKGEREIGYRFGRLLRFEPNDPNRDLPRADHTSISREQKAQAEAWLQKYPWRNGCRRLAALFSQGEIESNTPFWHAVAVLTHHETFARGLKASARDAENGGLTAEEAEEALKEASEVSFAAGLSAAAFVRKPLEYDVMAMRKAKLKRAEASGKASNSKRAARVAAFWTEIEALAPLYPQISEDRLVDQAFEHAVAKDPDLWRQGRGQKEAYLSEDIRSKEPYKSRYYALFSKTA</sequence>
<proteinExistence type="predicted"/>